<dbReference type="InterPro" id="IPR024214">
    <property type="entry name" value="DUF3843"/>
</dbReference>
<dbReference type="AlphaFoldDB" id="A0A9D2E7D9"/>
<reference evidence="1" key="2">
    <citation type="submission" date="2021-04" db="EMBL/GenBank/DDBJ databases">
        <authorList>
            <person name="Gilroy R."/>
        </authorList>
    </citation>
    <scope>NUCLEOTIDE SEQUENCE</scope>
    <source>
        <strain evidence="1">ChiHjej9B8-1298</strain>
    </source>
</reference>
<gene>
    <name evidence="1" type="ORF">H9814_01320</name>
</gene>
<name>A0A9D2E7D9_9BACE</name>
<evidence type="ECO:0000313" key="1">
    <source>
        <dbReference type="EMBL" id="HIZ32175.1"/>
    </source>
</evidence>
<dbReference type="Proteomes" id="UP000824028">
    <property type="component" value="Unassembled WGS sequence"/>
</dbReference>
<comment type="caution">
    <text evidence="1">The sequence shown here is derived from an EMBL/GenBank/DDBJ whole genome shotgun (WGS) entry which is preliminary data.</text>
</comment>
<organism evidence="1 2">
    <name type="scientific">Candidatus Bacteroides merdigallinarum</name>
    <dbReference type="NCBI Taxonomy" id="2838473"/>
    <lineage>
        <taxon>Bacteria</taxon>
        <taxon>Pseudomonadati</taxon>
        <taxon>Bacteroidota</taxon>
        <taxon>Bacteroidia</taxon>
        <taxon>Bacteroidales</taxon>
        <taxon>Bacteroidaceae</taxon>
        <taxon>Bacteroides</taxon>
    </lineage>
</organism>
<proteinExistence type="predicted"/>
<evidence type="ECO:0000313" key="2">
    <source>
        <dbReference type="Proteomes" id="UP000824028"/>
    </source>
</evidence>
<protein>
    <submittedName>
        <fullName evidence="1">DUF3843 family protein</fullName>
    </submittedName>
</protein>
<dbReference type="Pfam" id="PF12954">
    <property type="entry name" value="DUF3843"/>
    <property type="match status" value="2"/>
</dbReference>
<sequence length="327" mass="37533">MNIPLHTWLKANGRRQALPGDKWYQDFAANLWPAVRQSSLFKSCGNDVQEQAVLSLVLYFQDAIAQSGGWTHFTKLYRERYARLLPFYTPEESYVDDEINPEDVALVLWTCLARPASKRPEDFILCNPEDERLEALCGMAYDLMDVAFEEAPVNETPSHPWMKGTKELQTLPTPPPDILPSPGMNENARRCLEHSGGHPLLYFADYGELIRFFAQTLGWEGQNILPDLAKDKEFVLFANTKGILLAHNVAACFRDNHNPMYDESRATAEGYRLFCQPGLCPFDLLRFGMQAGYLTDARFPFHHGKRLLQENWDFVARYYLGEYYEGD</sequence>
<dbReference type="EMBL" id="DXBX01000010">
    <property type="protein sequence ID" value="HIZ32175.1"/>
    <property type="molecule type" value="Genomic_DNA"/>
</dbReference>
<reference evidence="1" key="1">
    <citation type="journal article" date="2021" name="PeerJ">
        <title>Extensive microbial diversity within the chicken gut microbiome revealed by metagenomics and culture.</title>
        <authorList>
            <person name="Gilroy R."/>
            <person name="Ravi A."/>
            <person name="Getino M."/>
            <person name="Pursley I."/>
            <person name="Horton D.L."/>
            <person name="Alikhan N.F."/>
            <person name="Baker D."/>
            <person name="Gharbi K."/>
            <person name="Hall N."/>
            <person name="Watson M."/>
            <person name="Adriaenssens E.M."/>
            <person name="Foster-Nyarko E."/>
            <person name="Jarju S."/>
            <person name="Secka A."/>
            <person name="Antonio M."/>
            <person name="Oren A."/>
            <person name="Chaudhuri R.R."/>
            <person name="La Ragione R."/>
            <person name="Hildebrand F."/>
            <person name="Pallen M.J."/>
        </authorList>
    </citation>
    <scope>NUCLEOTIDE SEQUENCE</scope>
    <source>
        <strain evidence="1">ChiHjej9B8-1298</strain>
    </source>
</reference>
<accession>A0A9D2E7D9</accession>